<evidence type="ECO:0000256" key="2">
    <source>
        <dbReference type="ARBA" id="ARBA00004922"/>
    </source>
</evidence>
<keyword evidence="8 14" id="KW-0812">Transmembrane</keyword>
<dbReference type="PANTHER" id="PTHR12989">
    <property type="entry name" value="ALPHA-1,2-GLUCOSYLTRANSFERASE ALG10"/>
    <property type="match status" value="1"/>
</dbReference>
<evidence type="ECO:0000313" key="15">
    <source>
        <dbReference type="EMBL" id="OXB61776.1"/>
    </source>
</evidence>
<evidence type="ECO:0000256" key="5">
    <source>
        <dbReference type="ARBA" id="ARBA00018512"/>
    </source>
</evidence>
<dbReference type="EMBL" id="MCFN01000255">
    <property type="protein sequence ID" value="OXB61776.1"/>
    <property type="molecule type" value="Genomic_DNA"/>
</dbReference>
<proteinExistence type="inferred from homology"/>
<dbReference type="PANTHER" id="PTHR12989:SF10">
    <property type="entry name" value="DOL-P-GLC:GLC(2)MAN(9)GLCNAC(2)-PP-DOL ALPHA-1,2-GLUCOSYLTRANSFERASE-RELATED"/>
    <property type="match status" value="1"/>
</dbReference>
<evidence type="ECO:0000256" key="9">
    <source>
        <dbReference type="ARBA" id="ARBA00022824"/>
    </source>
</evidence>
<reference evidence="15 16" key="1">
    <citation type="submission" date="2016-07" db="EMBL/GenBank/DDBJ databases">
        <title>Disparate Historic Effective Population Sizes Predicted by Modern Levels of Genome Diversity for the Scaled Quail (Callipepla squamata) and the Northern Bobwhite (Colinus virginianus): Inferences from First and Second Generation Draft Genome Assemblies for Sympatric New World Quail.</title>
        <authorList>
            <person name="Oldeschulte D.L."/>
            <person name="Halley Y.A."/>
            <person name="Bhattarai E.K."/>
            <person name="Brashear W.A."/>
            <person name="Hill J."/>
            <person name="Metz R.P."/>
            <person name="Johnson C.D."/>
            <person name="Rollins D."/>
            <person name="Peterson M.J."/>
            <person name="Bickhart D.M."/>
            <person name="Decker J.E."/>
            <person name="Seabury C.M."/>
        </authorList>
    </citation>
    <scope>NUCLEOTIDE SEQUENCE [LARGE SCALE GENOMIC DNA]</scope>
    <source>
        <strain evidence="15 16">Texas</strain>
        <tissue evidence="15">Leg muscle</tissue>
    </source>
</reference>
<comment type="subcellular location">
    <subcellularLocation>
        <location evidence="1">Endoplasmic reticulum membrane</location>
        <topology evidence="1">Multi-pass membrane protein</topology>
    </subcellularLocation>
</comment>
<dbReference type="Pfam" id="PF04922">
    <property type="entry name" value="DIE2_ALG10"/>
    <property type="match status" value="1"/>
</dbReference>
<dbReference type="GO" id="GO:0005789">
    <property type="term" value="C:endoplasmic reticulum membrane"/>
    <property type="evidence" value="ECO:0007669"/>
    <property type="project" value="UniProtKB-SubCell"/>
</dbReference>
<feature type="transmembrane region" description="Helical" evidence="14">
    <location>
        <begin position="6"/>
        <end position="27"/>
    </location>
</feature>
<dbReference type="GO" id="GO:0006488">
    <property type="term" value="P:dolichol-linked oligosaccharide biosynthetic process"/>
    <property type="evidence" value="ECO:0007669"/>
    <property type="project" value="InterPro"/>
</dbReference>
<comment type="function">
    <text evidence="12">Dol-P-Glc:Glc(2)Man(9)GlcNAc(2)-PP-Dol alpha-1,2-glucosyltransferase that operates in the biosynthetic pathway of dolichol-linked oligosaccharides, the glycan precursors employed in protein asparagine (N)-glycosylation. The assembly of dolichol-linked oligosaccharides begins on the cytosolic side of the endoplasmic reticulum membrane and finishes in its lumen. The sequential addition of sugars to dolichol pyrophosphate produces dolichol-linked oligosaccharides containing fourteen sugars, including two GlcNAcs, nine mannoses and three glucoses. Once assembled, the oligosaccharide is transferred from the lipid to nascent proteins by oligosaccharyltransferases. In the lumen of the endoplasmic reticulum, adds the third and last glucose residue from dolichyl phosphate glucose (Dol-P-Glc) onto the lipid-linked oligosaccharide intermediate Glc(2)Man(9)GlcNAc(2)-PP-Dol to produce Glc(3)Man(9)GlcNAc(2)-PP-Dol.</text>
</comment>
<evidence type="ECO:0000256" key="14">
    <source>
        <dbReference type="SAM" id="Phobius"/>
    </source>
</evidence>
<evidence type="ECO:0000256" key="6">
    <source>
        <dbReference type="ARBA" id="ARBA00022676"/>
    </source>
</evidence>
<evidence type="ECO:0000256" key="1">
    <source>
        <dbReference type="ARBA" id="ARBA00004477"/>
    </source>
</evidence>
<protein>
    <recommendedName>
        <fullName evidence="5">Dol-P-Glc:Glc(2)Man(9)GlcNAc(2)-PP-Dol alpha-1,2-glucosyltransferase</fullName>
        <ecNumber evidence="4">2.4.1.256</ecNumber>
    </recommendedName>
</protein>
<dbReference type="InterPro" id="IPR016900">
    <property type="entry name" value="Alg10"/>
</dbReference>
<accession>A0A226N2F5</accession>
<gene>
    <name evidence="15" type="ORF">ASZ78_007420</name>
</gene>
<dbReference type="GO" id="GO:0106073">
    <property type="term" value="F:dolichyl pyrophosphate Glc2Man9GlcNAc2 alpha-1,2-glucosyltransferase activity"/>
    <property type="evidence" value="ECO:0007669"/>
    <property type="project" value="UniProtKB-EC"/>
</dbReference>
<keyword evidence="10 14" id="KW-1133">Transmembrane helix</keyword>
<keyword evidence="16" id="KW-1185">Reference proteome</keyword>
<evidence type="ECO:0000256" key="11">
    <source>
        <dbReference type="ARBA" id="ARBA00023136"/>
    </source>
</evidence>
<organism evidence="15 16">
    <name type="scientific">Callipepla squamata</name>
    <name type="common">Scaled quail</name>
    <dbReference type="NCBI Taxonomy" id="9009"/>
    <lineage>
        <taxon>Eukaryota</taxon>
        <taxon>Metazoa</taxon>
        <taxon>Chordata</taxon>
        <taxon>Craniata</taxon>
        <taxon>Vertebrata</taxon>
        <taxon>Euteleostomi</taxon>
        <taxon>Archelosauria</taxon>
        <taxon>Archosauria</taxon>
        <taxon>Dinosauria</taxon>
        <taxon>Saurischia</taxon>
        <taxon>Theropoda</taxon>
        <taxon>Coelurosauria</taxon>
        <taxon>Aves</taxon>
        <taxon>Neognathae</taxon>
        <taxon>Galloanserae</taxon>
        <taxon>Galliformes</taxon>
        <taxon>Odontophoridae</taxon>
        <taxon>Callipepla</taxon>
    </lineage>
</organism>
<evidence type="ECO:0000256" key="7">
    <source>
        <dbReference type="ARBA" id="ARBA00022679"/>
    </source>
</evidence>
<comment type="catalytic activity">
    <reaction evidence="13">
        <text>an alpha-D-Glc-(1-&gt;3)-alpha-D-Glc-(1-&gt;3)-alpha-D-Man-(1-&gt;2)-alpha-D-Man-(1-&gt;2)-alpha-D-Man-(1-&gt;3)-[alpha-D-Man-(1-&gt;2)-alpha-D-Man-(1-&gt;3)-[alpha-D-Man-(1-&gt;2)-alpha-D-Man-(1-&gt;6)]-alpha-D-Man-(1-&gt;6)]-beta-D-Man-(1-&gt;4)-beta-D-GlcNAc-(1-&gt;4)-alpha-D-GlcNAc-diphospho-di-trans,poly-cis-dolichol + a di-trans,poly-cis-dolichyl beta-D-glucosyl phosphate = a alpha-D-Glc-(1-&gt;2)-alpha-D-Glc-(1-&gt;3)-alpha-D-Glc-(1-&gt;3)-alpha-D-Man-(1-&gt;2)-alpha-D-Man-(1-&gt;2)-alpha-D-Man-(1-&gt;3)-[alpha-D-Man-(1-&gt;2)-alpha-D-Man-(1-&gt;3)-[alpha-D-Man-(1-&gt;2)-alpha-D-Man-(1-&gt;6)]-alpha-D-Man-(1-&gt;6)]-beta-D-Man-(1-&gt;4)-beta-D-GlcNAc-(1-&gt;4)-alpha-D-GlcNAc-diphospho-di-trans,poly-cis-dolichol + a di-trans,poly-cis-dolichyl phosphate + H(+)</text>
        <dbReference type="Rhea" id="RHEA:29543"/>
        <dbReference type="Rhea" id="RHEA-COMP:19498"/>
        <dbReference type="Rhea" id="RHEA-COMP:19502"/>
        <dbReference type="Rhea" id="RHEA-COMP:19512"/>
        <dbReference type="Rhea" id="RHEA-COMP:19522"/>
        <dbReference type="ChEBI" id="CHEBI:15378"/>
        <dbReference type="ChEBI" id="CHEBI:57525"/>
        <dbReference type="ChEBI" id="CHEBI:57683"/>
        <dbReference type="ChEBI" id="CHEBI:132522"/>
        <dbReference type="ChEBI" id="CHEBI:132523"/>
        <dbReference type="EC" id="2.4.1.256"/>
    </reaction>
    <physiologicalReaction direction="left-to-right" evidence="13">
        <dbReference type="Rhea" id="RHEA:29544"/>
    </physiologicalReaction>
</comment>
<sequence>MDGLEVYGFLAAMSGSFLLSSLLFAAVNRRLRDPYMDEVFHVPQAQAYCQGHWLQWNPMITTPPGLYLLSVGVVKPAAWLFGWTGSVVCSTAMLRFINLLISAGNFYLLYLLLLKIHQKNKVQSRIVLCTVQTVS</sequence>
<evidence type="ECO:0000256" key="10">
    <source>
        <dbReference type="ARBA" id="ARBA00022989"/>
    </source>
</evidence>
<keyword evidence="6" id="KW-0328">Glycosyltransferase</keyword>
<dbReference type="EC" id="2.4.1.256" evidence="4"/>
<dbReference type="Proteomes" id="UP000198323">
    <property type="component" value="Unassembled WGS sequence"/>
</dbReference>
<keyword evidence="9" id="KW-0256">Endoplasmic reticulum</keyword>
<dbReference type="AlphaFoldDB" id="A0A226N2F5"/>
<comment type="caution">
    <text evidence="15">The sequence shown here is derived from an EMBL/GenBank/DDBJ whole genome shotgun (WGS) entry which is preliminary data.</text>
</comment>
<evidence type="ECO:0000256" key="8">
    <source>
        <dbReference type="ARBA" id="ARBA00022692"/>
    </source>
</evidence>
<comment type="similarity">
    <text evidence="3">Belongs to the ALG10 glucosyltransferase family.</text>
</comment>
<keyword evidence="7" id="KW-0808">Transferase</keyword>
<dbReference type="OrthoDB" id="4769at2759"/>
<evidence type="ECO:0000256" key="3">
    <source>
        <dbReference type="ARBA" id="ARBA00010600"/>
    </source>
</evidence>
<dbReference type="STRING" id="9009.A0A226N2F5"/>
<evidence type="ECO:0000313" key="16">
    <source>
        <dbReference type="Proteomes" id="UP000198323"/>
    </source>
</evidence>
<feature type="transmembrane region" description="Helical" evidence="14">
    <location>
        <begin position="65"/>
        <end position="84"/>
    </location>
</feature>
<evidence type="ECO:0000256" key="12">
    <source>
        <dbReference type="ARBA" id="ARBA00044727"/>
    </source>
</evidence>
<keyword evidence="11 14" id="KW-0472">Membrane</keyword>
<evidence type="ECO:0000256" key="4">
    <source>
        <dbReference type="ARBA" id="ARBA00011967"/>
    </source>
</evidence>
<comment type="pathway">
    <text evidence="2">Protein modification; protein glycosylation.</text>
</comment>
<feature type="transmembrane region" description="Helical" evidence="14">
    <location>
        <begin position="96"/>
        <end position="114"/>
    </location>
</feature>
<evidence type="ECO:0000256" key="13">
    <source>
        <dbReference type="ARBA" id="ARBA00048064"/>
    </source>
</evidence>
<name>A0A226N2F5_CALSU</name>